<proteinExistence type="predicted"/>
<accession>A0A1G2S8Y1</accession>
<feature type="coiled-coil region" evidence="1">
    <location>
        <begin position="47"/>
        <end position="74"/>
    </location>
</feature>
<organism evidence="2 3">
    <name type="scientific">Candidatus Yonathbacteria bacterium RIFCSPHIGHO2_02_FULL_44_14</name>
    <dbReference type="NCBI Taxonomy" id="1802724"/>
    <lineage>
        <taxon>Bacteria</taxon>
        <taxon>Candidatus Yonathiibacteriota</taxon>
    </lineage>
</organism>
<dbReference type="AlphaFoldDB" id="A0A1G2S8Y1"/>
<dbReference type="Proteomes" id="UP000179118">
    <property type="component" value="Unassembled WGS sequence"/>
</dbReference>
<sequence>MKKAINKKMTIDDLANMIAEGREDTNELARMVAKGFDGVHNEIGEFKKEVNMRFNETEKDIAEVKENLASTRRDVLSMGDKFTLKYELHDLASRVVLLEQKGKTKR</sequence>
<reference evidence="2 3" key="1">
    <citation type="journal article" date="2016" name="Nat. Commun.">
        <title>Thousands of microbial genomes shed light on interconnected biogeochemical processes in an aquifer system.</title>
        <authorList>
            <person name="Anantharaman K."/>
            <person name="Brown C.T."/>
            <person name="Hug L.A."/>
            <person name="Sharon I."/>
            <person name="Castelle C.J."/>
            <person name="Probst A.J."/>
            <person name="Thomas B.C."/>
            <person name="Singh A."/>
            <person name="Wilkins M.J."/>
            <person name="Karaoz U."/>
            <person name="Brodie E.L."/>
            <person name="Williams K.H."/>
            <person name="Hubbard S.S."/>
            <person name="Banfield J.F."/>
        </authorList>
    </citation>
    <scope>NUCLEOTIDE SEQUENCE [LARGE SCALE GENOMIC DNA]</scope>
</reference>
<evidence type="ECO:0000313" key="2">
    <source>
        <dbReference type="EMBL" id="OHA81565.1"/>
    </source>
</evidence>
<evidence type="ECO:0000313" key="3">
    <source>
        <dbReference type="Proteomes" id="UP000179118"/>
    </source>
</evidence>
<protein>
    <submittedName>
        <fullName evidence="2">Uncharacterized protein</fullName>
    </submittedName>
</protein>
<comment type="caution">
    <text evidence="2">The sequence shown here is derived from an EMBL/GenBank/DDBJ whole genome shotgun (WGS) entry which is preliminary data.</text>
</comment>
<dbReference type="EMBL" id="MHUT01000006">
    <property type="protein sequence ID" value="OHA81565.1"/>
    <property type="molecule type" value="Genomic_DNA"/>
</dbReference>
<gene>
    <name evidence="2" type="ORF">A3D51_02210</name>
</gene>
<evidence type="ECO:0000256" key="1">
    <source>
        <dbReference type="SAM" id="Coils"/>
    </source>
</evidence>
<keyword evidence="1" id="KW-0175">Coiled coil</keyword>
<name>A0A1G2S8Y1_9BACT</name>